<evidence type="ECO:0000313" key="2">
    <source>
        <dbReference type="Proteomes" id="UP000005332"/>
    </source>
</evidence>
<protein>
    <submittedName>
        <fullName evidence="1">Sigma-70 region 4 superfamily protein</fullName>
    </submittedName>
</protein>
<dbReference type="PATRIC" id="fig|997355.3.peg.88"/>
<dbReference type="AlphaFoldDB" id="G4CU81"/>
<dbReference type="InterPro" id="IPR013324">
    <property type="entry name" value="RNA_pol_sigma_r3/r4-like"/>
</dbReference>
<dbReference type="SUPFAM" id="SSF88659">
    <property type="entry name" value="Sigma3 and sigma4 domains of RNA polymerase sigma factors"/>
    <property type="match status" value="1"/>
</dbReference>
<dbReference type="EMBL" id="AGBA01000002">
    <property type="protein sequence ID" value="EGY79208.1"/>
    <property type="molecule type" value="Genomic_DNA"/>
</dbReference>
<accession>G4CU81</accession>
<dbReference type="Gene3D" id="1.10.10.10">
    <property type="entry name" value="Winged helix-like DNA-binding domain superfamily/Winged helix DNA-binding domain"/>
    <property type="match status" value="1"/>
</dbReference>
<keyword evidence="2" id="KW-1185">Reference proteome</keyword>
<reference evidence="1 2" key="1">
    <citation type="submission" date="2011-06" db="EMBL/GenBank/DDBJ databases">
        <authorList>
            <person name="Muzny D."/>
            <person name="Qin X."/>
            <person name="Deng J."/>
            <person name="Jiang H."/>
            <person name="Liu Y."/>
            <person name="Qu J."/>
            <person name="Song X.-Z."/>
            <person name="Zhang L."/>
            <person name="Thornton R."/>
            <person name="Coyle M."/>
            <person name="Francisco L."/>
            <person name="Jackson L."/>
            <person name="Javaid M."/>
            <person name="Korchina V."/>
            <person name="Kovar C."/>
            <person name="Mata R."/>
            <person name="Mathew T."/>
            <person name="Ngo R."/>
            <person name="Nguyen L."/>
            <person name="Nguyen N."/>
            <person name="Okwuonu G."/>
            <person name="Ongeri F."/>
            <person name="Pham C."/>
            <person name="Simmons D."/>
            <person name="Wilczek-Boney K."/>
            <person name="Hale W."/>
            <person name="Jakkamsetti A."/>
            <person name="Pham P."/>
            <person name="Ruth R."/>
            <person name="San Lucas F."/>
            <person name="Warren J."/>
            <person name="Zhang J."/>
            <person name="Zhao Z."/>
            <person name="Zhou C."/>
            <person name="Zhu D."/>
            <person name="Lee S."/>
            <person name="Bess C."/>
            <person name="Blankenburg K."/>
            <person name="Forbes L."/>
            <person name="Fu Q."/>
            <person name="Gubbala S."/>
            <person name="Hirani K."/>
            <person name="Jayaseelan J.C."/>
            <person name="Lara F."/>
            <person name="Munidasa M."/>
            <person name="Palculict T."/>
            <person name="Patil S."/>
            <person name="Pu L.-L."/>
            <person name="Saada N."/>
            <person name="Tang L."/>
            <person name="Weissenberger G."/>
            <person name="Zhu Y."/>
            <person name="Hemphill L."/>
            <person name="Shang Y."/>
            <person name="Youmans B."/>
            <person name="Ayvaz T."/>
            <person name="Ross M."/>
            <person name="Santibanez J."/>
            <person name="Aqrawi P."/>
            <person name="Gross S."/>
            <person name="Joshi V."/>
            <person name="Fowler G."/>
            <person name="Nazareth L."/>
            <person name="Reid J."/>
            <person name="Worley K."/>
            <person name="Petrosino J."/>
            <person name="Highlander S."/>
            <person name="Gibbs R."/>
        </authorList>
    </citation>
    <scope>NUCLEOTIDE SEQUENCE [LARGE SCALE GENOMIC DNA]</scope>
    <source>
        <strain evidence="1 2">ATCC 25577</strain>
    </source>
</reference>
<dbReference type="Proteomes" id="UP000005332">
    <property type="component" value="Unassembled WGS sequence"/>
</dbReference>
<dbReference type="HOGENOM" id="CLU_1400433_0_0_11"/>
<evidence type="ECO:0000313" key="1">
    <source>
        <dbReference type="EMBL" id="EGY79208.1"/>
    </source>
</evidence>
<name>G4CU81_9ACTN</name>
<comment type="caution">
    <text evidence="1">The sequence shown here is derived from an EMBL/GenBank/DDBJ whole genome shotgun (WGS) entry which is preliminary data.</text>
</comment>
<proteinExistence type="predicted"/>
<organism evidence="1 2">
    <name type="scientific">Cutibacterium avidum ATCC 25577</name>
    <dbReference type="NCBI Taxonomy" id="997355"/>
    <lineage>
        <taxon>Bacteria</taxon>
        <taxon>Bacillati</taxon>
        <taxon>Actinomycetota</taxon>
        <taxon>Actinomycetes</taxon>
        <taxon>Propionibacteriales</taxon>
        <taxon>Propionibacteriaceae</taxon>
        <taxon>Cutibacterium</taxon>
    </lineage>
</organism>
<dbReference type="InterPro" id="IPR036388">
    <property type="entry name" value="WH-like_DNA-bd_sf"/>
</dbReference>
<sequence>MPSAKGWAWIELLDLPAPDEALRDIEPEAYARSCAQAKLLRNQLLDPDYVDPWKEEWCRAAYVLYRQHRNAVKRNDTSYSDWQDALAAGRELYANQVVDPEEAFLEAEEAAQSRRVLAEILLSLTDQQRKYLTLSLGEELSYADIARLEHPDADQAEINKLADAVRKSVTRARDRIHKKFGHTRPDLESLGGV</sequence>
<gene>
    <name evidence="1" type="ORF">HMPREF9153_0087</name>
</gene>